<name>A0AA38R1B7_9PEZI</name>
<evidence type="ECO:0000313" key="2">
    <source>
        <dbReference type="Proteomes" id="UP001174694"/>
    </source>
</evidence>
<accession>A0AA38R1B7</accession>
<organism evidence="1 2">
    <name type="scientific">Pleurostoma richardsiae</name>
    <dbReference type="NCBI Taxonomy" id="41990"/>
    <lineage>
        <taxon>Eukaryota</taxon>
        <taxon>Fungi</taxon>
        <taxon>Dikarya</taxon>
        <taxon>Ascomycota</taxon>
        <taxon>Pezizomycotina</taxon>
        <taxon>Sordariomycetes</taxon>
        <taxon>Sordariomycetidae</taxon>
        <taxon>Calosphaeriales</taxon>
        <taxon>Pleurostomataceae</taxon>
        <taxon>Pleurostoma</taxon>
    </lineage>
</organism>
<reference evidence="1" key="1">
    <citation type="submission" date="2022-07" db="EMBL/GenBank/DDBJ databases">
        <title>Fungi with potential for degradation of polypropylene.</title>
        <authorList>
            <person name="Gostincar C."/>
        </authorList>
    </citation>
    <scope>NUCLEOTIDE SEQUENCE</scope>
    <source>
        <strain evidence="1">EXF-13308</strain>
    </source>
</reference>
<dbReference type="EMBL" id="JANBVO010000062">
    <property type="protein sequence ID" value="KAJ9132009.1"/>
    <property type="molecule type" value="Genomic_DNA"/>
</dbReference>
<keyword evidence="2" id="KW-1185">Reference proteome</keyword>
<evidence type="ECO:0000313" key="1">
    <source>
        <dbReference type="EMBL" id="KAJ9132009.1"/>
    </source>
</evidence>
<gene>
    <name evidence="1" type="ORF">NKR23_g11472</name>
</gene>
<protein>
    <submittedName>
        <fullName evidence="1">Uncharacterized protein</fullName>
    </submittedName>
</protein>
<comment type="caution">
    <text evidence="1">The sequence shown here is derived from an EMBL/GenBank/DDBJ whole genome shotgun (WGS) entry which is preliminary data.</text>
</comment>
<sequence length="85" mass="9809">MRGLPLHDEPRSAPRVSRWNCFGGLFQYWRPRSSNPDPTAEEPPVLREELIVFEKRYVHVPSHAASSFMQTATSRDMKKANEVLV</sequence>
<dbReference type="AlphaFoldDB" id="A0AA38R1B7"/>
<proteinExistence type="predicted"/>
<dbReference type="Proteomes" id="UP001174694">
    <property type="component" value="Unassembled WGS sequence"/>
</dbReference>